<comment type="caution">
    <text evidence="2">Once thought to be involved in copper homeostasis, experiments in E.coli have shown this is not the case.</text>
</comment>
<comment type="similarity">
    <text evidence="1 2">Belongs to the CutC family.</text>
</comment>
<keyword evidence="4" id="KW-1185">Reference proteome</keyword>
<dbReference type="SUPFAM" id="SSF110395">
    <property type="entry name" value="CutC-like"/>
    <property type="match status" value="1"/>
</dbReference>
<dbReference type="InterPro" id="IPR005627">
    <property type="entry name" value="CutC-like"/>
</dbReference>
<proteinExistence type="inferred from homology"/>
<evidence type="ECO:0000313" key="4">
    <source>
        <dbReference type="Proteomes" id="UP001156140"/>
    </source>
</evidence>
<sequence>MTLLEVCVADALSLAEAIAGGADRIELCSSLELGGLTPTPGLIGQAAEATIPIYAMVRPRSGDFVFDAGDLDCMYREIDAVRAAGLAGVVLGASRPDGSLDTAMLEKLTRHAAGLGTTLHRAIDLVPDLREGVEAAIALGFGRILSSGGAPTALEGIAGLRTMVETAAGRIGIMPGSGVRAENVAALLAQLPLAEVHSSCAVAVPSQGEAAMRLGFAAPSHKRTAAAAVRAFRVAMETAAP</sequence>
<evidence type="ECO:0000256" key="1">
    <source>
        <dbReference type="ARBA" id="ARBA00007768"/>
    </source>
</evidence>
<dbReference type="GO" id="GO:0005507">
    <property type="term" value="F:copper ion binding"/>
    <property type="evidence" value="ECO:0007669"/>
    <property type="project" value="TreeGrafter"/>
</dbReference>
<dbReference type="Gene3D" id="3.20.20.380">
    <property type="entry name" value="Copper homeostasis (CutC) domain"/>
    <property type="match status" value="1"/>
</dbReference>
<name>A0AA41QPF3_9HYPH</name>
<evidence type="ECO:0000256" key="2">
    <source>
        <dbReference type="HAMAP-Rule" id="MF_00795"/>
    </source>
</evidence>
<dbReference type="Pfam" id="PF03932">
    <property type="entry name" value="CutC"/>
    <property type="match status" value="1"/>
</dbReference>
<dbReference type="RefSeq" id="WP_281736703.1">
    <property type="nucleotide sequence ID" value="NZ_JAKETQ010000002.1"/>
</dbReference>
<dbReference type="Proteomes" id="UP001156140">
    <property type="component" value="Unassembled WGS sequence"/>
</dbReference>
<organism evidence="3 4">
    <name type="scientific">Paradevosia shaoguanensis</name>
    <dbReference type="NCBI Taxonomy" id="1335043"/>
    <lineage>
        <taxon>Bacteria</taxon>
        <taxon>Pseudomonadati</taxon>
        <taxon>Pseudomonadota</taxon>
        <taxon>Alphaproteobacteria</taxon>
        <taxon>Hyphomicrobiales</taxon>
        <taxon>Devosiaceae</taxon>
        <taxon>Paradevosia</taxon>
    </lineage>
</organism>
<comment type="subcellular location">
    <subcellularLocation>
        <location evidence="2">Cytoplasm</location>
    </subcellularLocation>
</comment>
<evidence type="ECO:0000313" key="3">
    <source>
        <dbReference type="EMBL" id="MCI0128595.1"/>
    </source>
</evidence>
<dbReference type="InterPro" id="IPR036822">
    <property type="entry name" value="CutC-like_dom_sf"/>
</dbReference>
<reference evidence="3" key="1">
    <citation type="submission" date="2022-03" db="EMBL/GenBank/DDBJ databases">
        <title>The complete genome sequence of a Methyloterrigena soli.</title>
        <authorList>
            <person name="Zi Z."/>
        </authorList>
    </citation>
    <scope>NUCLEOTIDE SEQUENCE</scope>
    <source>
        <strain evidence="3">M48</strain>
    </source>
</reference>
<dbReference type="GO" id="GO:0005737">
    <property type="term" value="C:cytoplasm"/>
    <property type="evidence" value="ECO:0007669"/>
    <property type="project" value="UniProtKB-SubCell"/>
</dbReference>
<dbReference type="AlphaFoldDB" id="A0AA41QPF3"/>
<protein>
    <recommendedName>
        <fullName evidence="2">PF03932 family protein CutC</fullName>
    </recommendedName>
</protein>
<dbReference type="PANTHER" id="PTHR12598">
    <property type="entry name" value="COPPER HOMEOSTASIS PROTEIN CUTC"/>
    <property type="match status" value="1"/>
</dbReference>
<keyword evidence="2" id="KW-0963">Cytoplasm</keyword>
<comment type="caution">
    <text evidence="3">The sequence shown here is derived from an EMBL/GenBank/DDBJ whole genome shotgun (WGS) entry which is preliminary data.</text>
</comment>
<gene>
    <name evidence="2" type="primary">cutC</name>
    <name evidence="3" type="ORF">ML536_17320</name>
</gene>
<dbReference type="PANTHER" id="PTHR12598:SF0">
    <property type="entry name" value="COPPER HOMEOSTASIS PROTEIN CUTC HOMOLOG"/>
    <property type="match status" value="1"/>
</dbReference>
<dbReference type="EMBL" id="JALAZD010000002">
    <property type="protein sequence ID" value="MCI0128595.1"/>
    <property type="molecule type" value="Genomic_DNA"/>
</dbReference>
<dbReference type="HAMAP" id="MF_00795">
    <property type="entry name" value="CutC"/>
    <property type="match status" value="1"/>
</dbReference>
<accession>A0AA41QPF3</accession>